<sequence>MEDDIDVEAMLEAQLEQKARVKSEPKDDDERKKSSSRRDRDRSRDPEKDRKRISRRKSSREPDRSRSRKRSRDKKKRSRSRSGKRSKTSKRSRSRDRKRSRSKDRKSRKKRSKSRERSKKKSRSKERERKKSPSPLQKIDTSNTLEDRDSRTVLAMQLSQKTKEKDLKEFFSVVGDVRSVKMIQDRHSRRSKAIGIAYIEFKYSQSVPLALGLNGQPVNGIPIIVQQSQAEKNRHAQMVESAKQTLSKLGNGPIKLKITNLIDEISEEMFRQIFEPFGRLDSVELIDDPITGKSAGSGFVTFSDSDAGKTALKELDRFDLGGKRIRVSVVDKVISRNRDAKEDVKALEDNFDGSVGRIALMNKLAARTDLLNQKEEAPVPKPVAKPVQAIETRCFQLSNMFNPSKEKTGGWENDIRDDVILELSDHGGALHVHVDKFSKDGNVFVMALSPAVAQIASKKVHGNYFDGKMIQAAYIPEASYMELFPESAEANRILRPA</sequence>
<dbReference type="Pfam" id="PF15519">
    <property type="entry name" value="RBM39linker"/>
    <property type="match status" value="1"/>
</dbReference>
<dbReference type="AlphaFoldDB" id="E4XNT6"/>
<feature type="domain" description="RRM" evidence="6">
    <location>
        <begin position="254"/>
        <end position="332"/>
    </location>
</feature>
<dbReference type="InterPro" id="IPR012677">
    <property type="entry name" value="Nucleotide-bd_a/b_plait_sf"/>
</dbReference>
<dbReference type="InterPro" id="IPR006509">
    <property type="entry name" value="RBM39_SF"/>
</dbReference>
<evidence type="ECO:0000313" key="9">
    <source>
        <dbReference type="Proteomes" id="UP000001307"/>
    </source>
</evidence>
<dbReference type="GO" id="GO:0003723">
    <property type="term" value="F:RNA binding"/>
    <property type="evidence" value="ECO:0007669"/>
    <property type="project" value="UniProtKB-UniRule"/>
</dbReference>
<feature type="compositionally biased region" description="Basic and acidic residues" evidence="5">
    <location>
        <begin position="15"/>
        <end position="50"/>
    </location>
</feature>
<dbReference type="Proteomes" id="UP000001307">
    <property type="component" value="Unassembled WGS sequence"/>
</dbReference>
<feature type="domain" description="RRM" evidence="6">
    <location>
        <begin position="151"/>
        <end position="230"/>
    </location>
</feature>
<dbReference type="Pfam" id="PF00076">
    <property type="entry name" value="RRM_1"/>
    <property type="match status" value="2"/>
</dbReference>
<name>E4XNT6_OIKDI</name>
<proteinExistence type="predicted"/>
<evidence type="ECO:0000259" key="6">
    <source>
        <dbReference type="PROSITE" id="PS50102"/>
    </source>
</evidence>
<keyword evidence="1" id="KW-0597">Phosphoprotein</keyword>
<feature type="region of interest" description="Disordered" evidence="5">
    <location>
        <begin position="1"/>
        <end position="148"/>
    </location>
</feature>
<dbReference type="GO" id="GO:0005634">
    <property type="term" value="C:nucleus"/>
    <property type="evidence" value="ECO:0007669"/>
    <property type="project" value="InterPro"/>
</dbReference>
<evidence type="ECO:0000256" key="1">
    <source>
        <dbReference type="ARBA" id="ARBA00022553"/>
    </source>
</evidence>
<dbReference type="NCBIfam" id="TIGR01622">
    <property type="entry name" value="SF-CC1"/>
    <property type="match status" value="1"/>
</dbReference>
<keyword evidence="3 4" id="KW-0694">RNA-binding</keyword>
<dbReference type="InterPro" id="IPR029123">
    <property type="entry name" value="RBM39_linker"/>
</dbReference>
<dbReference type="SMART" id="SM00360">
    <property type="entry name" value="RRM"/>
    <property type="match status" value="2"/>
</dbReference>
<dbReference type="OrthoDB" id="8123449at2759"/>
<accession>E4XNT6</accession>
<dbReference type="FunCoup" id="E4XNT6">
    <property type="interactions" value="753"/>
</dbReference>
<dbReference type="Proteomes" id="UP000011014">
    <property type="component" value="Unassembled WGS sequence"/>
</dbReference>
<evidence type="ECO:0000256" key="4">
    <source>
        <dbReference type="PROSITE-ProRule" id="PRU00176"/>
    </source>
</evidence>
<protein>
    <recommendedName>
        <fullName evidence="6">RRM domain-containing protein</fullName>
    </recommendedName>
</protein>
<keyword evidence="9" id="KW-1185">Reference proteome</keyword>
<dbReference type="Gene3D" id="3.30.70.330">
    <property type="match status" value="3"/>
</dbReference>
<dbReference type="PANTHER" id="PTHR48036">
    <property type="entry name" value="SPLICING FACTOR (PAD-1), PUTATIVE (AFU_ORTHOLOGUE AFUA_1G15810)-RELATED"/>
    <property type="match status" value="1"/>
</dbReference>
<evidence type="ECO:0000256" key="2">
    <source>
        <dbReference type="ARBA" id="ARBA00022737"/>
    </source>
</evidence>
<evidence type="ECO:0000256" key="3">
    <source>
        <dbReference type="ARBA" id="ARBA00022884"/>
    </source>
</evidence>
<gene>
    <name evidence="7" type="ORF">GSOID_T00016689001</name>
    <name evidence="8" type="ORF">GSOID_T00030367001</name>
</gene>
<evidence type="ECO:0000313" key="8">
    <source>
        <dbReference type="EMBL" id="CBY37276.1"/>
    </source>
</evidence>
<keyword evidence="2" id="KW-0677">Repeat</keyword>
<feature type="compositionally biased region" description="Basic residues" evidence="5">
    <location>
        <begin position="66"/>
        <end position="124"/>
    </location>
</feature>
<organism evidence="7">
    <name type="scientific">Oikopleura dioica</name>
    <name type="common">Tunicate</name>
    <dbReference type="NCBI Taxonomy" id="34765"/>
    <lineage>
        <taxon>Eukaryota</taxon>
        <taxon>Metazoa</taxon>
        <taxon>Chordata</taxon>
        <taxon>Tunicata</taxon>
        <taxon>Appendicularia</taxon>
        <taxon>Copelata</taxon>
        <taxon>Oikopleuridae</taxon>
        <taxon>Oikopleura</taxon>
    </lineage>
</organism>
<dbReference type="PROSITE" id="PS50102">
    <property type="entry name" value="RRM"/>
    <property type="match status" value="2"/>
</dbReference>
<dbReference type="SUPFAM" id="SSF54928">
    <property type="entry name" value="RNA-binding domain, RBD"/>
    <property type="match status" value="2"/>
</dbReference>
<dbReference type="EMBL" id="FN654934">
    <property type="protein sequence ID" value="CBY37276.1"/>
    <property type="molecule type" value="Genomic_DNA"/>
</dbReference>
<dbReference type="InterPro" id="IPR035979">
    <property type="entry name" value="RBD_domain_sf"/>
</dbReference>
<dbReference type="CDD" id="cd12283">
    <property type="entry name" value="RRM1_RBM39_like"/>
    <property type="match status" value="1"/>
</dbReference>
<dbReference type="GO" id="GO:0006397">
    <property type="term" value="P:mRNA processing"/>
    <property type="evidence" value="ECO:0007669"/>
    <property type="project" value="InterPro"/>
</dbReference>
<dbReference type="EMBL" id="FN653086">
    <property type="protein sequence ID" value="CBY11524.1"/>
    <property type="molecule type" value="Genomic_DNA"/>
</dbReference>
<reference evidence="7" key="1">
    <citation type="journal article" date="2010" name="Science">
        <title>Plasticity of animal genome architecture unmasked by rapid evolution of a pelagic tunicate.</title>
        <authorList>
            <person name="Denoeud F."/>
            <person name="Henriet S."/>
            <person name="Mungpakdee S."/>
            <person name="Aury J.M."/>
            <person name="Da Silva C."/>
            <person name="Brinkmann H."/>
            <person name="Mikhaleva J."/>
            <person name="Olsen L.C."/>
            <person name="Jubin C."/>
            <person name="Canestro C."/>
            <person name="Bouquet J.M."/>
            <person name="Danks G."/>
            <person name="Poulain J."/>
            <person name="Campsteijn C."/>
            <person name="Adamski M."/>
            <person name="Cross I."/>
            <person name="Yadetie F."/>
            <person name="Muffato M."/>
            <person name="Louis A."/>
            <person name="Butcher S."/>
            <person name="Tsagkogeorga G."/>
            <person name="Konrad A."/>
            <person name="Singh S."/>
            <person name="Jensen M.F."/>
            <person name="Cong E.H."/>
            <person name="Eikeseth-Otteraa H."/>
            <person name="Noel B."/>
            <person name="Anthouard V."/>
            <person name="Porcel B.M."/>
            <person name="Kachouri-Lafond R."/>
            <person name="Nishino A."/>
            <person name="Ugolini M."/>
            <person name="Chourrout P."/>
            <person name="Nishida H."/>
            <person name="Aasland R."/>
            <person name="Huzurbazar S."/>
            <person name="Westhof E."/>
            <person name="Delsuc F."/>
            <person name="Lehrach H."/>
            <person name="Reinhardt R."/>
            <person name="Weissenbach J."/>
            <person name="Roy S.W."/>
            <person name="Artiguenave F."/>
            <person name="Postlethwait J.H."/>
            <person name="Manak J.R."/>
            <person name="Thompson E.M."/>
            <person name="Jaillon O."/>
            <person name="Du Pasquier L."/>
            <person name="Boudinot P."/>
            <person name="Liberles D.A."/>
            <person name="Volff J.N."/>
            <person name="Philippe H."/>
            <person name="Lenhard B."/>
            <person name="Roest Crollius H."/>
            <person name="Wincker P."/>
            <person name="Chourrout D."/>
        </authorList>
    </citation>
    <scope>NUCLEOTIDE SEQUENCE [LARGE SCALE GENOMIC DNA]</scope>
</reference>
<evidence type="ECO:0000256" key="5">
    <source>
        <dbReference type="SAM" id="MobiDB-lite"/>
    </source>
</evidence>
<evidence type="ECO:0000313" key="7">
    <source>
        <dbReference type="EMBL" id="CBY11524.1"/>
    </source>
</evidence>
<dbReference type="CDD" id="cd12285">
    <property type="entry name" value="RRM3_RBM39_like"/>
    <property type="match status" value="1"/>
</dbReference>
<dbReference type="InterPro" id="IPR000504">
    <property type="entry name" value="RRM_dom"/>
</dbReference>
<dbReference type="InParanoid" id="E4XNT6"/>